<comment type="cofactor">
    <cofactor evidence="3">
        <name>Zn(2+)</name>
        <dbReference type="ChEBI" id="CHEBI:29105"/>
    </cofactor>
    <text evidence="3">Binds 1 zinc ion per subunit.</text>
</comment>
<dbReference type="InterPro" id="IPR017226">
    <property type="entry name" value="BHMT-like"/>
</dbReference>
<dbReference type="GO" id="GO:0008270">
    <property type="term" value="F:zinc ion binding"/>
    <property type="evidence" value="ECO:0007669"/>
    <property type="project" value="InterPro"/>
</dbReference>
<keyword evidence="3 4" id="KW-0479">Metal-binding</keyword>
<dbReference type="InterPro" id="IPR003726">
    <property type="entry name" value="HCY_dom"/>
</dbReference>
<comment type="caution">
    <text evidence="7">The sequence shown here is derived from an EMBL/GenBank/DDBJ whole genome shotgun (WGS) entry which is preliminary data.</text>
</comment>
<feature type="region of interest" description="Disordered" evidence="5">
    <location>
        <begin position="117"/>
        <end position="136"/>
    </location>
</feature>
<feature type="binding site" evidence="4">
    <location>
        <position position="280"/>
    </location>
    <ligand>
        <name>Zn(2+)</name>
        <dbReference type="ChEBI" id="CHEBI:29105"/>
    </ligand>
</feature>
<evidence type="ECO:0000256" key="1">
    <source>
        <dbReference type="ARBA" id="ARBA00022603"/>
    </source>
</evidence>
<evidence type="ECO:0000256" key="2">
    <source>
        <dbReference type="ARBA" id="ARBA00022679"/>
    </source>
</evidence>
<gene>
    <name evidence="7" type="ORF">OV079_20750</name>
</gene>
<dbReference type="AlphaFoldDB" id="A0A9X3EQ42"/>
<dbReference type="GO" id="GO:0008168">
    <property type="term" value="F:methyltransferase activity"/>
    <property type="evidence" value="ECO:0007669"/>
    <property type="project" value="UniProtKB-UniRule"/>
</dbReference>
<dbReference type="Gene3D" id="3.20.20.330">
    <property type="entry name" value="Homocysteine-binding-like domain"/>
    <property type="match status" value="1"/>
</dbReference>
<reference evidence="7" key="1">
    <citation type="submission" date="2022-11" db="EMBL/GenBank/DDBJ databases">
        <title>Minimal conservation of predation-associated metabolite biosynthetic gene clusters underscores biosynthetic potential of Myxococcota including descriptions for ten novel species: Archangium lansinium sp. nov., Myxococcus landrumus sp. nov., Nannocystis bai.</title>
        <authorList>
            <person name="Ahearne A."/>
            <person name="Stevens C."/>
            <person name="Phillips K."/>
        </authorList>
    </citation>
    <scope>NUCLEOTIDE SEQUENCE</scope>
    <source>
        <strain evidence="7">Na p29</strain>
    </source>
</reference>
<accession>A0A9X3EQ42</accession>
<evidence type="ECO:0000256" key="4">
    <source>
        <dbReference type="PROSITE-ProRule" id="PRU00333"/>
    </source>
</evidence>
<evidence type="ECO:0000313" key="8">
    <source>
        <dbReference type="Proteomes" id="UP001150924"/>
    </source>
</evidence>
<evidence type="ECO:0000259" key="6">
    <source>
        <dbReference type="PROSITE" id="PS50970"/>
    </source>
</evidence>
<dbReference type="InterPro" id="IPR036589">
    <property type="entry name" value="HCY_dom_sf"/>
</dbReference>
<dbReference type="PROSITE" id="PS50970">
    <property type="entry name" value="HCY"/>
    <property type="match status" value="1"/>
</dbReference>
<dbReference type="PANTHER" id="PTHR11103:SF18">
    <property type="entry name" value="SLR1189 PROTEIN"/>
    <property type="match status" value="1"/>
</dbReference>
<name>A0A9X3EQ42_9BACT</name>
<keyword evidence="1 4" id="KW-0489">Methyltransferase</keyword>
<dbReference type="EMBL" id="JAPNKE010000002">
    <property type="protein sequence ID" value="MCY1007940.1"/>
    <property type="molecule type" value="Genomic_DNA"/>
</dbReference>
<feature type="domain" description="Hcy-binding" evidence="6">
    <location>
        <begin position="1"/>
        <end position="295"/>
    </location>
</feature>
<feature type="binding site" evidence="4">
    <location>
        <position position="281"/>
    </location>
    <ligand>
        <name>Zn(2+)</name>
        <dbReference type="ChEBI" id="CHEBI:29105"/>
    </ligand>
</feature>
<organism evidence="7 8">
    <name type="scientific">Nannocystis pusilla</name>
    <dbReference type="NCBI Taxonomy" id="889268"/>
    <lineage>
        <taxon>Bacteria</taxon>
        <taxon>Pseudomonadati</taxon>
        <taxon>Myxococcota</taxon>
        <taxon>Polyangia</taxon>
        <taxon>Nannocystales</taxon>
        <taxon>Nannocystaceae</taxon>
        <taxon>Nannocystis</taxon>
    </lineage>
</organism>
<protein>
    <submittedName>
        <fullName evidence="7">Homocysteine S-methyltransferase family protein</fullName>
    </submittedName>
</protein>
<dbReference type="GO" id="GO:0009086">
    <property type="term" value="P:methionine biosynthetic process"/>
    <property type="evidence" value="ECO:0007669"/>
    <property type="project" value="InterPro"/>
</dbReference>
<keyword evidence="8" id="KW-1185">Reference proteome</keyword>
<evidence type="ECO:0000313" key="7">
    <source>
        <dbReference type="EMBL" id="MCY1007940.1"/>
    </source>
</evidence>
<dbReference type="Proteomes" id="UP001150924">
    <property type="component" value="Unassembled WGS sequence"/>
</dbReference>
<keyword evidence="2 4" id="KW-0808">Transferase</keyword>
<dbReference type="RefSeq" id="WP_267770586.1">
    <property type="nucleotide sequence ID" value="NZ_JAPNKE010000002.1"/>
</dbReference>
<feature type="binding site" evidence="3 4">
    <location>
        <position position="213"/>
    </location>
    <ligand>
        <name>Zn(2+)</name>
        <dbReference type="ChEBI" id="CHEBI:29105"/>
    </ligand>
</feature>
<sequence>MSMRPWPAPALLDGAMGTELERRGARMDAPLWSAHALVEAPAVVRQVHLDYLRAGAQVITTNTFRTHARNLAAGGRAHEAAALTRLAVTLAREAREQLAEDDPASAATARIAGSMSPLEDCFRPADSPGSRAGPEHRAMAETLAGAGCDLLLVETMGRVDEAVAAVTAGQGLGLPVWLAVVCRADGRLLAGESLEELVAGLRGLAVQALLVNCTELTFLPAAIPALVAAAGATDMLLGTYPHTGRAEPGRFVTHAVTAGAFAAEVAEMARSAGLHLVGSCCGSTPAWTAALGRELYRETGEREAGRASLAAAVPRRR</sequence>
<dbReference type="Pfam" id="PF02574">
    <property type="entry name" value="S-methyl_trans"/>
    <property type="match status" value="1"/>
</dbReference>
<dbReference type="PIRSF" id="PIRSF037505">
    <property type="entry name" value="Betaine_HMT"/>
    <property type="match status" value="1"/>
</dbReference>
<dbReference type="PANTHER" id="PTHR11103">
    <property type="entry name" value="SLR1189 PROTEIN"/>
    <property type="match status" value="1"/>
</dbReference>
<evidence type="ECO:0000256" key="3">
    <source>
        <dbReference type="PIRSR" id="PIRSR037505-2"/>
    </source>
</evidence>
<evidence type="ECO:0000256" key="5">
    <source>
        <dbReference type="SAM" id="MobiDB-lite"/>
    </source>
</evidence>
<dbReference type="GO" id="GO:0032259">
    <property type="term" value="P:methylation"/>
    <property type="evidence" value="ECO:0007669"/>
    <property type="project" value="UniProtKB-KW"/>
</dbReference>
<keyword evidence="3 4" id="KW-0862">Zinc</keyword>
<proteinExistence type="predicted"/>
<dbReference type="SUPFAM" id="SSF82282">
    <property type="entry name" value="Homocysteine S-methyltransferase"/>
    <property type="match status" value="1"/>
</dbReference>